<dbReference type="EMBL" id="JARJCM010000347">
    <property type="protein sequence ID" value="KAJ7018266.1"/>
    <property type="molecule type" value="Genomic_DNA"/>
</dbReference>
<comment type="caution">
    <text evidence="1">The sequence shown here is derived from an EMBL/GenBank/DDBJ whole genome shotgun (WGS) entry which is preliminary data.</text>
</comment>
<keyword evidence="2" id="KW-1185">Reference proteome</keyword>
<sequence>MSGKAGLTSCQKIVAAPAHLWKLNTHLATRPRRSFGVLFLRPRHDPFTHSHSVAPLSGSARLPQRQSAKAYVKAAPSVGALCSTREQDDHITTYYAACVEKAEIDTAGLAAWKKDTANVIAGSILFNDLLPDKLSNLDGASLNE</sequence>
<accession>A0AAD6S0X8</accession>
<gene>
    <name evidence="1" type="ORF">C8F04DRAFT_1199160</name>
</gene>
<protein>
    <submittedName>
        <fullName evidence="1">Uncharacterized protein</fullName>
    </submittedName>
</protein>
<evidence type="ECO:0000313" key="1">
    <source>
        <dbReference type="EMBL" id="KAJ7018266.1"/>
    </source>
</evidence>
<name>A0AAD6S0X8_9AGAR</name>
<dbReference type="Proteomes" id="UP001218188">
    <property type="component" value="Unassembled WGS sequence"/>
</dbReference>
<dbReference type="AlphaFoldDB" id="A0AAD6S0X8"/>
<proteinExistence type="predicted"/>
<organism evidence="1 2">
    <name type="scientific">Mycena alexandri</name>
    <dbReference type="NCBI Taxonomy" id="1745969"/>
    <lineage>
        <taxon>Eukaryota</taxon>
        <taxon>Fungi</taxon>
        <taxon>Dikarya</taxon>
        <taxon>Basidiomycota</taxon>
        <taxon>Agaricomycotina</taxon>
        <taxon>Agaricomycetes</taxon>
        <taxon>Agaricomycetidae</taxon>
        <taxon>Agaricales</taxon>
        <taxon>Marasmiineae</taxon>
        <taxon>Mycenaceae</taxon>
        <taxon>Mycena</taxon>
    </lineage>
</organism>
<evidence type="ECO:0000313" key="2">
    <source>
        <dbReference type="Proteomes" id="UP001218188"/>
    </source>
</evidence>
<reference evidence="1" key="1">
    <citation type="submission" date="2023-03" db="EMBL/GenBank/DDBJ databases">
        <title>Massive genome expansion in bonnet fungi (Mycena s.s.) driven by repeated elements and novel gene families across ecological guilds.</title>
        <authorList>
            <consortium name="Lawrence Berkeley National Laboratory"/>
            <person name="Harder C.B."/>
            <person name="Miyauchi S."/>
            <person name="Viragh M."/>
            <person name="Kuo A."/>
            <person name="Thoen E."/>
            <person name="Andreopoulos B."/>
            <person name="Lu D."/>
            <person name="Skrede I."/>
            <person name="Drula E."/>
            <person name="Henrissat B."/>
            <person name="Morin E."/>
            <person name="Kohler A."/>
            <person name="Barry K."/>
            <person name="LaButti K."/>
            <person name="Morin E."/>
            <person name="Salamov A."/>
            <person name="Lipzen A."/>
            <person name="Mereny Z."/>
            <person name="Hegedus B."/>
            <person name="Baldrian P."/>
            <person name="Stursova M."/>
            <person name="Weitz H."/>
            <person name="Taylor A."/>
            <person name="Grigoriev I.V."/>
            <person name="Nagy L.G."/>
            <person name="Martin F."/>
            <person name="Kauserud H."/>
        </authorList>
    </citation>
    <scope>NUCLEOTIDE SEQUENCE</scope>
    <source>
        <strain evidence="1">CBHHK200</strain>
    </source>
</reference>